<feature type="signal peptide" evidence="1">
    <location>
        <begin position="1"/>
        <end position="31"/>
    </location>
</feature>
<name>A0A1J7GY13_LUPAN</name>
<dbReference type="Gramene" id="OIW05244">
    <property type="protein sequence ID" value="OIW05244"/>
    <property type="gene ID" value="TanjilG_03633"/>
</dbReference>
<evidence type="ECO:0008006" key="4">
    <source>
        <dbReference type="Google" id="ProtNLM"/>
    </source>
</evidence>
<reference evidence="2 3" key="1">
    <citation type="journal article" date="2017" name="Plant Biotechnol. J.">
        <title>A comprehensive draft genome sequence for lupin (Lupinus angustifolius), an emerging health food: insights into plant-microbe interactions and legume evolution.</title>
        <authorList>
            <person name="Hane J.K."/>
            <person name="Ming Y."/>
            <person name="Kamphuis L.G."/>
            <person name="Nelson M.N."/>
            <person name="Garg G."/>
            <person name="Atkins C.A."/>
            <person name="Bayer P.E."/>
            <person name="Bravo A."/>
            <person name="Bringans S."/>
            <person name="Cannon S."/>
            <person name="Edwards D."/>
            <person name="Foley R."/>
            <person name="Gao L.L."/>
            <person name="Harrison M.J."/>
            <person name="Huang W."/>
            <person name="Hurgobin B."/>
            <person name="Li S."/>
            <person name="Liu C.W."/>
            <person name="McGrath A."/>
            <person name="Morahan G."/>
            <person name="Murray J."/>
            <person name="Weller J."/>
            <person name="Jian J."/>
            <person name="Singh K.B."/>
        </authorList>
    </citation>
    <scope>NUCLEOTIDE SEQUENCE [LARGE SCALE GENOMIC DNA]</scope>
    <source>
        <strain evidence="3">cv. Tanjil</strain>
        <tissue evidence="2">Whole plant</tissue>
    </source>
</reference>
<sequence length="72" mass="8025">MAARVKRGNLVFFSIFIVAAKVRFLSPVAYGGSESGNHPLIFRDPLPSTFIFIDSQFSYFSMNLGCFRGSLK</sequence>
<keyword evidence="1" id="KW-0732">Signal</keyword>
<protein>
    <recommendedName>
        <fullName evidence="4">CASP-like protein</fullName>
    </recommendedName>
</protein>
<dbReference type="AlphaFoldDB" id="A0A1J7GY13"/>
<proteinExistence type="predicted"/>
<organism evidence="2 3">
    <name type="scientific">Lupinus angustifolius</name>
    <name type="common">Narrow-leaved blue lupine</name>
    <dbReference type="NCBI Taxonomy" id="3871"/>
    <lineage>
        <taxon>Eukaryota</taxon>
        <taxon>Viridiplantae</taxon>
        <taxon>Streptophyta</taxon>
        <taxon>Embryophyta</taxon>
        <taxon>Tracheophyta</taxon>
        <taxon>Spermatophyta</taxon>
        <taxon>Magnoliopsida</taxon>
        <taxon>eudicotyledons</taxon>
        <taxon>Gunneridae</taxon>
        <taxon>Pentapetalae</taxon>
        <taxon>rosids</taxon>
        <taxon>fabids</taxon>
        <taxon>Fabales</taxon>
        <taxon>Fabaceae</taxon>
        <taxon>Papilionoideae</taxon>
        <taxon>50 kb inversion clade</taxon>
        <taxon>genistoids sensu lato</taxon>
        <taxon>core genistoids</taxon>
        <taxon>Genisteae</taxon>
        <taxon>Lupinus</taxon>
    </lineage>
</organism>
<keyword evidence="3" id="KW-1185">Reference proteome</keyword>
<dbReference type="Proteomes" id="UP000188354">
    <property type="component" value="Chromosome LG09"/>
</dbReference>
<feature type="chain" id="PRO_5012792047" description="CASP-like protein" evidence="1">
    <location>
        <begin position="32"/>
        <end position="72"/>
    </location>
</feature>
<dbReference type="EMBL" id="CM007369">
    <property type="protein sequence ID" value="OIW05244.1"/>
    <property type="molecule type" value="Genomic_DNA"/>
</dbReference>
<gene>
    <name evidence="2" type="ORF">TanjilG_03633</name>
</gene>
<accession>A0A1J7GY13</accession>
<evidence type="ECO:0000313" key="3">
    <source>
        <dbReference type="Proteomes" id="UP000188354"/>
    </source>
</evidence>
<evidence type="ECO:0000256" key="1">
    <source>
        <dbReference type="SAM" id="SignalP"/>
    </source>
</evidence>
<evidence type="ECO:0000313" key="2">
    <source>
        <dbReference type="EMBL" id="OIW05244.1"/>
    </source>
</evidence>